<dbReference type="Proteomes" id="UP000087766">
    <property type="component" value="Chromosome 4"/>
</dbReference>
<dbReference type="OrthoDB" id="1436871at2759"/>
<dbReference type="GeneID" id="111241451"/>
<evidence type="ECO:0000313" key="3">
    <source>
        <dbReference type="RefSeq" id="XP_022635226.1"/>
    </source>
</evidence>
<dbReference type="Pfam" id="PF20167">
    <property type="entry name" value="Transposase_32"/>
    <property type="match status" value="1"/>
</dbReference>
<dbReference type="AlphaFoldDB" id="A0A3Q0EVM5"/>
<gene>
    <name evidence="3" type="primary">LOC111241451</name>
</gene>
<feature type="domain" description="Putative plant transposon protein" evidence="1">
    <location>
        <begin position="112"/>
        <end position="168"/>
    </location>
</feature>
<organism evidence="2 3">
    <name type="scientific">Vigna radiata var. radiata</name>
    <name type="common">Mung bean</name>
    <name type="synonym">Phaseolus aureus</name>
    <dbReference type="NCBI Taxonomy" id="3916"/>
    <lineage>
        <taxon>Eukaryota</taxon>
        <taxon>Viridiplantae</taxon>
        <taxon>Streptophyta</taxon>
        <taxon>Embryophyta</taxon>
        <taxon>Tracheophyta</taxon>
        <taxon>Spermatophyta</taxon>
        <taxon>Magnoliopsida</taxon>
        <taxon>eudicotyledons</taxon>
        <taxon>Gunneridae</taxon>
        <taxon>Pentapetalae</taxon>
        <taxon>rosids</taxon>
        <taxon>fabids</taxon>
        <taxon>Fabales</taxon>
        <taxon>Fabaceae</taxon>
        <taxon>Papilionoideae</taxon>
        <taxon>50 kb inversion clade</taxon>
        <taxon>NPAAA clade</taxon>
        <taxon>indigoferoid/millettioid clade</taxon>
        <taxon>Phaseoleae</taxon>
        <taxon>Vigna</taxon>
    </lineage>
</organism>
<dbReference type="KEGG" id="vra:111241451"/>
<keyword evidence="2" id="KW-1185">Reference proteome</keyword>
<proteinExistence type="predicted"/>
<reference evidence="2" key="1">
    <citation type="journal article" date="2014" name="Nat. Commun.">
        <title>Genome sequence of mungbean and insights into evolution within Vigna species.</title>
        <authorList>
            <person name="Kang Y.J."/>
            <person name="Kim S.K."/>
            <person name="Kim M.Y."/>
            <person name="Lestari P."/>
            <person name="Kim K.H."/>
            <person name="Ha B.K."/>
            <person name="Jun T.H."/>
            <person name="Hwang W.J."/>
            <person name="Lee T."/>
            <person name="Lee J."/>
            <person name="Shim S."/>
            <person name="Yoon M.Y."/>
            <person name="Jang Y.E."/>
            <person name="Han K.S."/>
            <person name="Taeprayoon P."/>
            <person name="Yoon N."/>
            <person name="Somta P."/>
            <person name="Tanya P."/>
            <person name="Kim K.S."/>
            <person name="Gwag J.G."/>
            <person name="Moon J.K."/>
            <person name="Lee Y.H."/>
            <person name="Park B.S."/>
            <person name="Bombarely A."/>
            <person name="Doyle J.J."/>
            <person name="Jackson S.A."/>
            <person name="Schafleitner R."/>
            <person name="Srinives P."/>
            <person name="Varshney R.K."/>
            <person name="Lee S.H."/>
        </authorList>
    </citation>
    <scope>NUCLEOTIDE SEQUENCE [LARGE SCALE GENOMIC DNA]</scope>
    <source>
        <strain evidence="2">cv. VC1973A</strain>
    </source>
</reference>
<protein>
    <submittedName>
        <fullName evidence="3">Uncharacterized protein LOC111241451</fullName>
    </submittedName>
</protein>
<reference evidence="3" key="2">
    <citation type="submission" date="2025-08" db="UniProtKB">
        <authorList>
            <consortium name="RefSeq"/>
        </authorList>
    </citation>
    <scope>IDENTIFICATION</scope>
    <source>
        <tissue evidence="3">Leaf</tissue>
    </source>
</reference>
<evidence type="ECO:0000259" key="1">
    <source>
        <dbReference type="Pfam" id="PF20167"/>
    </source>
</evidence>
<dbReference type="RefSeq" id="XP_022635226.1">
    <property type="nucleotide sequence ID" value="XM_022779505.1"/>
</dbReference>
<evidence type="ECO:0000313" key="2">
    <source>
        <dbReference type="Proteomes" id="UP000087766"/>
    </source>
</evidence>
<dbReference type="InterPro" id="IPR046796">
    <property type="entry name" value="Transposase_32_dom"/>
</dbReference>
<name>A0A3Q0EVM5_VIGRR</name>
<accession>A0A3Q0EVM5</accession>
<sequence length="171" mass="20011">MIATLGKVSVLCIRPARACFEVSDMAPRDPRDGCLARFCIDCRYGIFLRQADKDHCHKHRKRKEEERASVLQQLSPMHERHFQTMQNRRLLMERKVGLIPTVAPQFERELGRRQWENLASYPALANIVVAKEFYMNARAFGDYHREAYTSYVRGKRIPYDVVTINRVLGIE</sequence>